<dbReference type="AlphaFoldDB" id="A0AAV9N0R9"/>
<dbReference type="EMBL" id="JAVRRD010000025">
    <property type="protein sequence ID" value="KAK5047593.1"/>
    <property type="molecule type" value="Genomic_DNA"/>
</dbReference>
<comment type="similarity">
    <text evidence="1">Belongs to the lcsJ thioesterase family.</text>
</comment>
<dbReference type="CDD" id="cd00586">
    <property type="entry name" value="4HBT"/>
    <property type="match status" value="1"/>
</dbReference>
<gene>
    <name evidence="2" type="ORF">LTR84_006690</name>
</gene>
<evidence type="ECO:0000313" key="2">
    <source>
        <dbReference type="EMBL" id="KAK5047593.1"/>
    </source>
</evidence>
<reference evidence="2 3" key="1">
    <citation type="submission" date="2023-08" db="EMBL/GenBank/DDBJ databases">
        <title>Black Yeasts Isolated from many extreme environments.</title>
        <authorList>
            <person name="Coleine C."/>
            <person name="Stajich J.E."/>
            <person name="Selbmann L."/>
        </authorList>
    </citation>
    <scope>NUCLEOTIDE SEQUENCE [LARGE SCALE GENOMIC DNA]</scope>
    <source>
        <strain evidence="2 3">CCFEE 5792</strain>
    </source>
</reference>
<dbReference type="RefSeq" id="XP_064703137.1">
    <property type="nucleotide sequence ID" value="XM_064850250.1"/>
</dbReference>
<dbReference type="InterPro" id="IPR051490">
    <property type="entry name" value="THEM6_lcsJ_thioesterase"/>
</dbReference>
<dbReference type="PANTHER" id="PTHR12475">
    <property type="match status" value="1"/>
</dbReference>
<accession>A0AAV9N0R9</accession>
<comment type="caution">
    <text evidence="2">The sequence shown here is derived from an EMBL/GenBank/DDBJ whole genome shotgun (WGS) entry which is preliminary data.</text>
</comment>
<proteinExistence type="inferred from homology"/>
<organism evidence="2 3">
    <name type="scientific">Exophiala bonariae</name>
    <dbReference type="NCBI Taxonomy" id="1690606"/>
    <lineage>
        <taxon>Eukaryota</taxon>
        <taxon>Fungi</taxon>
        <taxon>Dikarya</taxon>
        <taxon>Ascomycota</taxon>
        <taxon>Pezizomycotina</taxon>
        <taxon>Eurotiomycetes</taxon>
        <taxon>Chaetothyriomycetidae</taxon>
        <taxon>Chaetothyriales</taxon>
        <taxon>Herpotrichiellaceae</taxon>
        <taxon>Exophiala</taxon>
    </lineage>
</organism>
<sequence>METDIFGHKSNSTYFTDIDIARVHLVTTMFGEGIETIRGGTTMNGLSRKPYSKFSLALGAVSCTFQKELLPYETYDMWTRILSWDDKWLYIVTHFVKKESAIYPRRSSLYPEQGVKDASNFGQDKVNSESAESQAAAGGLARYPIAASAMSKVVFKNGRRTIKPREMIAASGLLGNKNHGETEREGSIDTAACENATEKERQRGMRIASMLANQIDLEKEFNGDVALGRHHDGFGVEGVVATLAQLGKISNFQLI</sequence>
<protein>
    <submittedName>
        <fullName evidence="2">Uncharacterized protein</fullName>
    </submittedName>
</protein>
<dbReference type="SUPFAM" id="SSF54637">
    <property type="entry name" value="Thioesterase/thiol ester dehydrase-isomerase"/>
    <property type="match status" value="1"/>
</dbReference>
<evidence type="ECO:0000313" key="3">
    <source>
        <dbReference type="Proteomes" id="UP001358417"/>
    </source>
</evidence>
<dbReference type="PANTHER" id="PTHR12475:SF4">
    <property type="entry name" value="PROTEIN THEM6"/>
    <property type="match status" value="1"/>
</dbReference>
<dbReference type="Gene3D" id="3.10.129.10">
    <property type="entry name" value="Hotdog Thioesterase"/>
    <property type="match status" value="1"/>
</dbReference>
<dbReference type="Proteomes" id="UP001358417">
    <property type="component" value="Unassembled WGS sequence"/>
</dbReference>
<dbReference type="Pfam" id="PF13279">
    <property type="entry name" value="4HBT_2"/>
    <property type="match status" value="1"/>
</dbReference>
<evidence type="ECO:0000256" key="1">
    <source>
        <dbReference type="ARBA" id="ARBA00038476"/>
    </source>
</evidence>
<dbReference type="InterPro" id="IPR029069">
    <property type="entry name" value="HotDog_dom_sf"/>
</dbReference>
<keyword evidence="3" id="KW-1185">Reference proteome</keyword>
<name>A0AAV9N0R9_9EURO</name>
<dbReference type="GeneID" id="89974861"/>